<feature type="transmembrane region" description="Helical" evidence="1">
    <location>
        <begin position="333"/>
        <end position="356"/>
    </location>
</feature>
<dbReference type="Proteomes" id="UP000055060">
    <property type="component" value="Unassembled WGS sequence"/>
</dbReference>
<feature type="transmembrane region" description="Helical" evidence="1">
    <location>
        <begin position="190"/>
        <end position="219"/>
    </location>
</feature>
<feature type="transmembrane region" description="Helical" evidence="1">
    <location>
        <begin position="231"/>
        <end position="248"/>
    </location>
</feature>
<keyword evidence="1" id="KW-1133">Transmembrane helix</keyword>
<dbReference type="RefSeq" id="WP_075073865.1">
    <property type="nucleotide sequence ID" value="NZ_DF967972.1"/>
</dbReference>
<feature type="transmembrane region" description="Helical" evidence="1">
    <location>
        <begin position="113"/>
        <end position="132"/>
    </location>
</feature>
<feature type="transmembrane region" description="Helical" evidence="1">
    <location>
        <begin position="144"/>
        <end position="161"/>
    </location>
</feature>
<reference evidence="2" key="1">
    <citation type="submission" date="2015-07" db="EMBL/GenBank/DDBJ databases">
        <title>Draft Genome Sequences of Anaerolinea thermolimosa IMO-1, Bellilinea caldifistulae GOMI-1, Leptolinea tardivitalis YMTK-2, Levilinea saccharolytica KIBI-1,Longilinea arvoryzae KOME-1, Previously Described as Members of the Anaerolineaceae (Chloroflexi).</title>
        <authorList>
            <person name="Sekiguchi Y."/>
            <person name="Ohashi A."/>
            <person name="Matsuura N."/>
            <person name="Tourlousse M.D."/>
        </authorList>
    </citation>
    <scope>NUCLEOTIDE SEQUENCE [LARGE SCALE GENOMIC DNA]</scope>
    <source>
        <strain evidence="2">KOME-1</strain>
    </source>
</reference>
<dbReference type="EMBL" id="DF967972">
    <property type="protein sequence ID" value="GAP14623.1"/>
    <property type="molecule type" value="Genomic_DNA"/>
</dbReference>
<keyword evidence="1" id="KW-0812">Transmembrane</keyword>
<feature type="transmembrane region" description="Helical" evidence="1">
    <location>
        <begin position="394"/>
        <end position="417"/>
    </location>
</feature>
<protein>
    <recommendedName>
        <fullName evidence="4">Dolichyl-phosphate-mannose-protein mannosyltransferase</fullName>
    </recommendedName>
</protein>
<keyword evidence="1" id="KW-0472">Membrane</keyword>
<evidence type="ECO:0000313" key="3">
    <source>
        <dbReference type="Proteomes" id="UP000055060"/>
    </source>
</evidence>
<sequence length="422" mass="46610">MNVKKLWPILILLGITVIYLLGTSAVPFHPDEATQIYMSADWETLFHHPGDLFYSLTPADPVRQNYRLLDAPLTRWLIGAGRSLAGVAALPVDWDWSKPWQQNEQAGALPGNTLLLVSRLSVAWLFGISLWFIYRAGCILKGPWMGWTGVALAALNALVLMHTRRAMAESALFCAVCWVIYVLAKKETHPILLALPAALAVNAKQTAAGLVLVVLLAAWIYPQGLAWPKRLRNTCLCAIFILLATYLLNPVAWKAPLSAARAAVEVRSELATRQIETLAAVSPERVMRTPVQRATGWLGYLFFTPPATADVANYVTDTQTAEANYFSNPLNNLLRSVAGGMVLLAISLAGFLLAGFRTLRNIREQPSLGLLLAATLIPFFSLILFIPLPFQRYGIILVPFVNLWMAAILTELIRIFIKNREA</sequence>
<evidence type="ECO:0008006" key="4">
    <source>
        <dbReference type="Google" id="ProtNLM"/>
    </source>
</evidence>
<accession>A0A0S7BAG5</accession>
<feature type="transmembrane region" description="Helical" evidence="1">
    <location>
        <begin position="166"/>
        <end position="184"/>
    </location>
</feature>
<keyword evidence="3" id="KW-1185">Reference proteome</keyword>
<dbReference type="AlphaFoldDB" id="A0A0S7BAG5"/>
<gene>
    <name evidence="2" type="ORF">LARV_02396</name>
</gene>
<name>A0A0S7BAG5_9CHLR</name>
<evidence type="ECO:0000313" key="2">
    <source>
        <dbReference type="EMBL" id="GAP14623.1"/>
    </source>
</evidence>
<organism evidence="2">
    <name type="scientific">Longilinea arvoryzae</name>
    <dbReference type="NCBI Taxonomy" id="360412"/>
    <lineage>
        <taxon>Bacteria</taxon>
        <taxon>Bacillati</taxon>
        <taxon>Chloroflexota</taxon>
        <taxon>Anaerolineae</taxon>
        <taxon>Anaerolineales</taxon>
        <taxon>Anaerolineaceae</taxon>
        <taxon>Longilinea</taxon>
    </lineage>
</organism>
<dbReference type="OrthoDB" id="163696at2"/>
<evidence type="ECO:0000256" key="1">
    <source>
        <dbReference type="SAM" id="Phobius"/>
    </source>
</evidence>
<dbReference type="STRING" id="360412.LARV_02396"/>
<proteinExistence type="predicted"/>
<feature type="transmembrane region" description="Helical" evidence="1">
    <location>
        <begin position="368"/>
        <end position="388"/>
    </location>
</feature>